<reference evidence="1 2" key="1">
    <citation type="submission" date="2019-07" db="EMBL/GenBank/DDBJ databases">
        <title>Analysis of the biochemical properties, biological activity and biotechnological potential of siderophores and biosurfactants produced by Antarctic psychrotolerant bacteria.</title>
        <authorList>
            <person name="Styczynski M."/>
            <person name="Krucon T."/>
            <person name="Decewicz P."/>
            <person name="Dziewit L."/>
        </authorList>
    </citation>
    <scope>NUCLEOTIDE SEQUENCE [LARGE SCALE GENOMIC DNA]</scope>
    <source>
        <strain evidence="1 2">ANT_H27</strain>
    </source>
</reference>
<accession>A0A5B0EB66</accession>
<evidence type="ECO:0000313" key="2">
    <source>
        <dbReference type="Proteomes" id="UP000323856"/>
    </source>
</evidence>
<dbReference type="RefSeq" id="WP_149619843.1">
    <property type="nucleotide sequence ID" value="NZ_VOBL01000011.1"/>
</dbReference>
<organism evidence="1 2">
    <name type="scientific">Paeniglutamicibacter gangotriensis</name>
    <dbReference type="NCBI Taxonomy" id="254787"/>
    <lineage>
        <taxon>Bacteria</taxon>
        <taxon>Bacillati</taxon>
        <taxon>Actinomycetota</taxon>
        <taxon>Actinomycetes</taxon>
        <taxon>Micrococcales</taxon>
        <taxon>Micrococcaceae</taxon>
        <taxon>Paeniglutamicibacter</taxon>
    </lineage>
</organism>
<evidence type="ECO:0000313" key="1">
    <source>
        <dbReference type="EMBL" id="KAA0976264.1"/>
    </source>
</evidence>
<evidence type="ECO:0008006" key="3">
    <source>
        <dbReference type="Google" id="ProtNLM"/>
    </source>
</evidence>
<dbReference type="AlphaFoldDB" id="A0A5B0EB66"/>
<gene>
    <name evidence="1" type="ORF">FQ154_11765</name>
</gene>
<proteinExistence type="predicted"/>
<name>A0A5B0EB66_9MICC</name>
<dbReference type="OrthoDB" id="4963361at2"/>
<dbReference type="Proteomes" id="UP000323856">
    <property type="component" value="Unassembled WGS sequence"/>
</dbReference>
<dbReference type="EMBL" id="VOBL01000011">
    <property type="protein sequence ID" value="KAA0976264.1"/>
    <property type="molecule type" value="Genomic_DNA"/>
</dbReference>
<dbReference type="PROSITE" id="PS51257">
    <property type="entry name" value="PROKAR_LIPOPROTEIN"/>
    <property type="match status" value="1"/>
</dbReference>
<sequence length="221" mass="23535">MKQLARLLAGTLLAGFLGACTVLVPDPPELVPSTVQVPDRLAELPPDCPRTGSLVESEGLDARSEAQSAADLLTAVDEWSNAGSTMVANEPDWADPDVPEHCLVDLAEIIGGIHGSALLATGGDQTVAVFRKELTGENLDNLKAARTQGHATNIRRELVVVQRASTSQDGMFLNLVVRRLGSGAGESSGMEEWFVIVAPQGQEDLVFHLETKDAEHGSFTW</sequence>
<comment type="caution">
    <text evidence="1">The sequence shown here is derived from an EMBL/GenBank/DDBJ whole genome shotgun (WGS) entry which is preliminary data.</text>
</comment>
<protein>
    <recommendedName>
        <fullName evidence="3">Lipoprotein</fullName>
    </recommendedName>
</protein>